<proteinExistence type="inferred from homology"/>
<feature type="coiled-coil region" evidence="11">
    <location>
        <begin position="682"/>
        <end position="709"/>
    </location>
</feature>
<keyword evidence="11" id="KW-0175">Coiled coil</keyword>
<feature type="coiled-coil region" evidence="11">
    <location>
        <begin position="414"/>
        <end position="520"/>
    </location>
</feature>
<dbReference type="Proteomes" id="UP000504610">
    <property type="component" value="Chromosome 2"/>
</dbReference>
<evidence type="ECO:0000313" key="16">
    <source>
        <dbReference type="RefSeq" id="XP_018471290.2"/>
    </source>
</evidence>
<evidence type="ECO:0000256" key="6">
    <source>
        <dbReference type="ARBA" id="ARBA00023175"/>
    </source>
</evidence>
<evidence type="ECO:0000256" key="2">
    <source>
        <dbReference type="ARBA" id="ARBA00022490"/>
    </source>
</evidence>
<feature type="region of interest" description="Disordered" evidence="12">
    <location>
        <begin position="1"/>
        <end position="52"/>
    </location>
</feature>
<feature type="compositionally biased region" description="Basic and acidic residues" evidence="12">
    <location>
        <begin position="29"/>
        <end position="39"/>
    </location>
</feature>
<dbReference type="CDD" id="cd01364">
    <property type="entry name" value="KISc_BimC_Eg5"/>
    <property type="match status" value="1"/>
</dbReference>
<dbReference type="KEGG" id="rsz:108842767"/>
<evidence type="ECO:0000256" key="3">
    <source>
        <dbReference type="ARBA" id="ARBA00022701"/>
    </source>
</evidence>
<dbReference type="RefSeq" id="XP_018471289.2">
    <property type="nucleotide sequence ID" value="XM_018615787.2"/>
</dbReference>
<dbReference type="GO" id="GO:0005524">
    <property type="term" value="F:ATP binding"/>
    <property type="evidence" value="ECO:0007669"/>
    <property type="project" value="UniProtKB-UniRule"/>
</dbReference>
<dbReference type="InterPro" id="IPR047149">
    <property type="entry name" value="KIF11-like"/>
</dbReference>
<evidence type="ECO:0000256" key="4">
    <source>
        <dbReference type="ARBA" id="ARBA00022741"/>
    </source>
</evidence>
<keyword evidence="2" id="KW-0963">Cytoplasm</keyword>
<dbReference type="InterPro" id="IPR036961">
    <property type="entry name" value="Kinesin_motor_dom_sf"/>
</dbReference>
<dbReference type="GO" id="GO:0008017">
    <property type="term" value="F:microtubule binding"/>
    <property type="evidence" value="ECO:0007669"/>
    <property type="project" value="InterPro"/>
</dbReference>
<keyword evidence="14" id="KW-1185">Reference proteome</keyword>
<evidence type="ECO:0000256" key="5">
    <source>
        <dbReference type="ARBA" id="ARBA00022840"/>
    </source>
</evidence>
<dbReference type="PANTHER" id="PTHR47970">
    <property type="entry name" value="KINESIN-LIKE PROTEIN KIF11"/>
    <property type="match status" value="1"/>
</dbReference>
<dbReference type="GO" id="GO:0051231">
    <property type="term" value="P:spindle elongation"/>
    <property type="evidence" value="ECO:0007669"/>
    <property type="project" value="TreeGrafter"/>
</dbReference>
<evidence type="ECO:0000256" key="11">
    <source>
        <dbReference type="SAM" id="Coils"/>
    </source>
</evidence>
<sequence length="1064" mass="119407">MVDNFNRTDSMQQRRSGVASLSPAQTPRSSDKLARESRSSDSNSTNRNDKEKGVNVQVILRCRPLSEDEARLHTPVVISCNEHRREVAATQSIAGKHIDRHFAFDKVFGPASQQKDLYDQAICPIVFEVLEGYNCTIFAYGQTGTGKTYTMEGGARKKNGEFPSDAGVIPRAVKQIFDILEAQGAEYSMKVTFLELYNEEISDLLAPEETTTKFVDDKSKKSIALMEDGKGSVFVRGLEEEIVSTANEIYKILEKGSAKRRTAETLLNKQSSRSHSIFSITIHIKENTPEGEEMIKCGKLNLVDLAGSENISRSGAREGRAREAGEINKSLLTLGRVINALVEHSGHIPYRDSKLTRLLRDSLGGKTKTCVIATISPSIHCLEETLSTLDYAHRAKNIKNKPEINQKMMKSAVMKDLYSEIDRLKQEVYAAREKNGIYIPKDRYLQEEAEKKAMAEKIERLELQSESKDKQVIDLQELYNAQKLLTAELSEKLDKTEKKLEETEHSLFDLEEKYRQANATIKEKEFVISNLLKSEKSLVERAFQLRTELESAASDVSNLFSKIERKDKIEDGNRCLIQKFQSQLTQQLELLHKTVASSVTQQEVQLKHMEEDMESFVSTKSEATEELRERLSKLKAVYGSGIESLDNIAVKLDENSQSTFGGLNSEVSKHSHELENVFKGFASEADILLQDLQSSLNKQEEKLIAFAQQQRKAHSQAVDSARSVSKVTVEFFKTLDTHATKLTGIVEEAQTVNHRKLSEFENKFEECAKNEERQLLEKVAELLANSNSRKKNLVQMAVQDLRESASTRTTTLQHEMSTMQDSTSSIKAEWKLHMVKTESNYHQDTSAVESGKKAMQEVLLNCLKKAEMSAHQWRKAQESLVSLERNNVASVDSIVRGGMNANEKLRSQFSSAVSSSLDVFDAANASLLTSIDHSLKLDNDACAKINSMIIPCCEDLIELKSDHNHKIAEITDNAGKCLLDEYIVDEPSCSTPRKRQIDIPSIESIEELRTPASEQLLRAFQDGKLLRQANGDAKQQQQQHLVRASSLYEAAVVSDSRSPLSAVN</sequence>
<dbReference type="PROSITE" id="PS50067">
    <property type="entry name" value="KINESIN_MOTOR_2"/>
    <property type="match status" value="1"/>
</dbReference>
<evidence type="ECO:0000256" key="8">
    <source>
        <dbReference type="ARBA" id="ARBA00034704"/>
    </source>
</evidence>
<dbReference type="GO" id="GO:0007018">
    <property type="term" value="P:microtubule-based movement"/>
    <property type="evidence" value="ECO:0007669"/>
    <property type="project" value="InterPro"/>
</dbReference>
<evidence type="ECO:0000256" key="10">
    <source>
        <dbReference type="PROSITE-ProRule" id="PRU00283"/>
    </source>
</evidence>
<dbReference type="InterPro" id="IPR047241">
    <property type="entry name" value="KIF11-like_kin_motor_dom"/>
</dbReference>
<dbReference type="PRINTS" id="PR00380">
    <property type="entry name" value="KINESINHEAVY"/>
</dbReference>
<gene>
    <name evidence="15 16" type="primary">LOC108842767</name>
</gene>
<dbReference type="AlphaFoldDB" id="A0A6J0MFL4"/>
<feature type="compositionally biased region" description="Polar residues" evidence="12">
    <location>
        <begin position="1"/>
        <end position="15"/>
    </location>
</feature>
<reference evidence="14" key="1">
    <citation type="journal article" date="2019" name="Database">
        <title>The radish genome database (RadishGD): an integrated information resource for radish genomics.</title>
        <authorList>
            <person name="Yu H.J."/>
            <person name="Baek S."/>
            <person name="Lee Y.J."/>
            <person name="Cho A."/>
            <person name="Mun J.H."/>
        </authorList>
    </citation>
    <scope>NUCLEOTIDE SEQUENCE [LARGE SCALE GENOMIC DNA]</scope>
    <source>
        <strain evidence="14">cv. WK10039</strain>
    </source>
</reference>
<dbReference type="GO" id="GO:0072686">
    <property type="term" value="C:mitotic spindle"/>
    <property type="evidence" value="ECO:0007669"/>
    <property type="project" value="TreeGrafter"/>
</dbReference>
<dbReference type="InterPro" id="IPR027417">
    <property type="entry name" value="P-loop_NTPase"/>
</dbReference>
<accession>A0A6J0MFL4</accession>
<protein>
    <submittedName>
        <fullName evidence="15 16">Kinesin-like protein KIN-5D</fullName>
    </submittedName>
</protein>
<dbReference type="RefSeq" id="XP_018471290.2">
    <property type="nucleotide sequence ID" value="XM_018615788.2"/>
</dbReference>
<reference evidence="15 16" key="2">
    <citation type="submission" date="2025-04" db="UniProtKB">
        <authorList>
            <consortium name="RefSeq"/>
        </authorList>
    </citation>
    <scope>IDENTIFICATION</scope>
    <source>
        <tissue evidence="15 16">Leaf</tissue>
    </source>
</reference>
<evidence type="ECO:0000256" key="9">
    <source>
        <dbReference type="ARBA" id="ARBA00046159"/>
    </source>
</evidence>
<feature type="binding site" evidence="10">
    <location>
        <begin position="141"/>
        <end position="148"/>
    </location>
    <ligand>
        <name>ATP</name>
        <dbReference type="ChEBI" id="CHEBI:30616"/>
    </ligand>
</feature>
<dbReference type="InterPro" id="IPR019821">
    <property type="entry name" value="Kinesin_motor_CS"/>
</dbReference>
<keyword evidence="6 10" id="KW-0505">Motor protein</keyword>
<name>A0A6J0MFL4_RAPSA</name>
<evidence type="ECO:0000259" key="13">
    <source>
        <dbReference type="PROSITE" id="PS50067"/>
    </source>
</evidence>
<evidence type="ECO:0000313" key="14">
    <source>
        <dbReference type="Proteomes" id="UP000504610"/>
    </source>
</evidence>
<dbReference type="PANTHER" id="PTHR47970:SF9">
    <property type="entry name" value="KINESIN-LIKE PROTEIN KIN-5D"/>
    <property type="match status" value="1"/>
</dbReference>
<dbReference type="Gene3D" id="3.40.850.10">
    <property type="entry name" value="Kinesin motor domain"/>
    <property type="match status" value="1"/>
</dbReference>
<dbReference type="SMART" id="SM00129">
    <property type="entry name" value="KISc"/>
    <property type="match status" value="1"/>
</dbReference>
<dbReference type="FunFam" id="3.40.850.10:FF:000019">
    <property type="entry name" value="Kinesin-like protein KIN-5D"/>
    <property type="match status" value="1"/>
</dbReference>
<dbReference type="GO" id="GO:0008574">
    <property type="term" value="F:plus-end-directed microtubule motor activity"/>
    <property type="evidence" value="ECO:0007669"/>
    <property type="project" value="TreeGrafter"/>
</dbReference>
<keyword evidence="5 10" id="KW-0067">ATP-binding</keyword>
<evidence type="ECO:0000256" key="12">
    <source>
        <dbReference type="SAM" id="MobiDB-lite"/>
    </source>
</evidence>
<dbReference type="SUPFAM" id="SSF52540">
    <property type="entry name" value="P-loop containing nucleoside triphosphate hydrolases"/>
    <property type="match status" value="1"/>
</dbReference>
<dbReference type="InterPro" id="IPR001752">
    <property type="entry name" value="Kinesin_motor_dom"/>
</dbReference>
<feature type="domain" description="Kinesin motor" evidence="13">
    <location>
        <begin position="55"/>
        <end position="398"/>
    </location>
</feature>
<comment type="function">
    <text evidence="9">Responsible for microtubule translocation. May be important for the organization of phragmoplast-specific arrays of microtubules. Plays an essential role in stabilizing the mitotic spindle. Required during mitotic cytokinesis.</text>
</comment>
<keyword evidence="4 10" id="KW-0547">Nucleotide-binding</keyword>
<organism evidence="14 16">
    <name type="scientific">Raphanus sativus</name>
    <name type="common">Radish</name>
    <name type="synonym">Raphanus raphanistrum var. sativus</name>
    <dbReference type="NCBI Taxonomy" id="3726"/>
    <lineage>
        <taxon>Eukaryota</taxon>
        <taxon>Viridiplantae</taxon>
        <taxon>Streptophyta</taxon>
        <taxon>Embryophyta</taxon>
        <taxon>Tracheophyta</taxon>
        <taxon>Spermatophyta</taxon>
        <taxon>Magnoliopsida</taxon>
        <taxon>eudicotyledons</taxon>
        <taxon>Gunneridae</taxon>
        <taxon>Pentapetalae</taxon>
        <taxon>rosids</taxon>
        <taxon>malvids</taxon>
        <taxon>Brassicales</taxon>
        <taxon>Brassicaceae</taxon>
        <taxon>Brassiceae</taxon>
        <taxon>Raphanus</taxon>
    </lineage>
</organism>
<comment type="similarity">
    <text evidence="8">Belongs to the TRAFAC class myosin-kinesin ATPase superfamily. Kinesin family. KIN-5/BimC subfamily.</text>
</comment>
<dbReference type="PROSITE" id="PS00411">
    <property type="entry name" value="KINESIN_MOTOR_1"/>
    <property type="match status" value="1"/>
</dbReference>
<dbReference type="GO" id="GO:0090307">
    <property type="term" value="P:mitotic spindle assembly"/>
    <property type="evidence" value="ECO:0007669"/>
    <property type="project" value="TreeGrafter"/>
</dbReference>
<keyword evidence="7" id="KW-0206">Cytoskeleton</keyword>
<dbReference type="GO" id="GO:0005876">
    <property type="term" value="C:spindle microtubule"/>
    <property type="evidence" value="ECO:0007669"/>
    <property type="project" value="TreeGrafter"/>
</dbReference>
<evidence type="ECO:0000256" key="7">
    <source>
        <dbReference type="ARBA" id="ARBA00023212"/>
    </source>
</evidence>
<dbReference type="Pfam" id="PF00225">
    <property type="entry name" value="Kinesin"/>
    <property type="match status" value="1"/>
</dbReference>
<keyword evidence="3" id="KW-0493">Microtubule</keyword>
<dbReference type="GeneID" id="108842767"/>
<dbReference type="OrthoDB" id="3176171at2759"/>
<evidence type="ECO:0000256" key="1">
    <source>
        <dbReference type="ARBA" id="ARBA00004186"/>
    </source>
</evidence>
<evidence type="ECO:0000313" key="15">
    <source>
        <dbReference type="RefSeq" id="XP_018471289.2"/>
    </source>
</evidence>
<comment type="subcellular location">
    <subcellularLocation>
        <location evidence="1">Cytoplasm</location>
        <location evidence="1">Cytoskeleton</location>
        <location evidence="1">Spindle</location>
    </subcellularLocation>
</comment>